<name>A0ACC0X7A9_9ROSI</name>
<gene>
    <name evidence="1" type="ORF">Pint_33405</name>
</gene>
<evidence type="ECO:0000313" key="1">
    <source>
        <dbReference type="EMBL" id="KAJ0011437.1"/>
    </source>
</evidence>
<comment type="caution">
    <text evidence="1">The sequence shown here is derived from an EMBL/GenBank/DDBJ whole genome shotgun (WGS) entry which is preliminary data.</text>
</comment>
<keyword evidence="2" id="KW-1185">Reference proteome</keyword>
<protein>
    <submittedName>
        <fullName evidence="1">Uncharacterized protein</fullName>
    </submittedName>
</protein>
<accession>A0ACC0X7A9</accession>
<evidence type="ECO:0000313" key="2">
    <source>
        <dbReference type="Proteomes" id="UP001163603"/>
    </source>
</evidence>
<reference evidence="2" key="1">
    <citation type="journal article" date="2023" name="G3 (Bethesda)">
        <title>Genome assembly and association tests identify interacting loci associated with vigor, precocity, and sex in interspecific pistachio rootstocks.</title>
        <authorList>
            <person name="Palmer W."/>
            <person name="Jacygrad E."/>
            <person name="Sagayaradj S."/>
            <person name="Cavanaugh K."/>
            <person name="Han R."/>
            <person name="Bertier L."/>
            <person name="Beede B."/>
            <person name="Kafkas S."/>
            <person name="Golino D."/>
            <person name="Preece J."/>
            <person name="Michelmore R."/>
        </authorList>
    </citation>
    <scope>NUCLEOTIDE SEQUENCE [LARGE SCALE GENOMIC DNA]</scope>
</reference>
<proteinExistence type="predicted"/>
<organism evidence="1 2">
    <name type="scientific">Pistacia integerrima</name>
    <dbReference type="NCBI Taxonomy" id="434235"/>
    <lineage>
        <taxon>Eukaryota</taxon>
        <taxon>Viridiplantae</taxon>
        <taxon>Streptophyta</taxon>
        <taxon>Embryophyta</taxon>
        <taxon>Tracheophyta</taxon>
        <taxon>Spermatophyta</taxon>
        <taxon>Magnoliopsida</taxon>
        <taxon>eudicotyledons</taxon>
        <taxon>Gunneridae</taxon>
        <taxon>Pentapetalae</taxon>
        <taxon>rosids</taxon>
        <taxon>malvids</taxon>
        <taxon>Sapindales</taxon>
        <taxon>Anacardiaceae</taxon>
        <taxon>Pistacia</taxon>
    </lineage>
</organism>
<dbReference type="Proteomes" id="UP001163603">
    <property type="component" value="Chromosome 14"/>
</dbReference>
<sequence>MTVVSPQVVFFCLISWAGIDFRRLLSVSCLLLHCLSLPVQRRGLVLQLLEGVFHFVQHAYMHQLRVSGNPSLDKAASFHAQIVLDEPVNLLKLIRIQSQKIRNKNFVMMRVATSI</sequence>
<dbReference type="EMBL" id="CM047749">
    <property type="protein sequence ID" value="KAJ0011437.1"/>
    <property type="molecule type" value="Genomic_DNA"/>
</dbReference>